<evidence type="ECO:0000256" key="6">
    <source>
        <dbReference type="ARBA" id="ARBA00022679"/>
    </source>
</evidence>
<evidence type="ECO:0000256" key="1">
    <source>
        <dbReference type="ARBA" id="ARBA00007090"/>
    </source>
</evidence>
<dbReference type="PANTHER" id="PTHR32282:SF33">
    <property type="entry name" value="PEPTIDOGLYCAN GLYCOSYLTRANSFERASE"/>
    <property type="match status" value="1"/>
</dbReference>
<keyword evidence="3 16" id="KW-0121">Carboxypeptidase</keyword>
<evidence type="ECO:0000256" key="2">
    <source>
        <dbReference type="ARBA" id="ARBA00007739"/>
    </source>
</evidence>
<dbReference type="AlphaFoldDB" id="A0A512PHS4"/>
<dbReference type="Pfam" id="PF00905">
    <property type="entry name" value="Transpeptidase"/>
    <property type="match status" value="1"/>
</dbReference>
<reference evidence="16 17" key="1">
    <citation type="submission" date="2019-07" db="EMBL/GenBank/DDBJ databases">
        <title>Whole genome shotgun sequence of Cellulomonas soli NBRC 109434.</title>
        <authorList>
            <person name="Hosoyama A."/>
            <person name="Uohara A."/>
            <person name="Ohji S."/>
            <person name="Ichikawa N."/>
        </authorList>
    </citation>
    <scope>NUCLEOTIDE SEQUENCE [LARGE SCALE GENOMIC DNA]</scope>
    <source>
        <strain evidence="16 17">NBRC 109434</strain>
    </source>
</reference>
<dbReference type="InterPro" id="IPR050396">
    <property type="entry name" value="Glycosyltr_51/Transpeptidase"/>
</dbReference>
<proteinExistence type="inferred from homology"/>
<dbReference type="RefSeq" id="WP_146954515.1">
    <property type="nucleotide sequence ID" value="NZ_BAABBJ010000012.1"/>
</dbReference>
<evidence type="ECO:0000256" key="14">
    <source>
        <dbReference type="SAM" id="MobiDB-lite"/>
    </source>
</evidence>
<dbReference type="CDD" id="cd06577">
    <property type="entry name" value="PASTA_pknB"/>
    <property type="match status" value="1"/>
</dbReference>
<dbReference type="Proteomes" id="UP000321798">
    <property type="component" value="Unassembled WGS sequence"/>
</dbReference>
<accession>A0A512PHS4</accession>
<dbReference type="InterPro" id="IPR005543">
    <property type="entry name" value="PASTA_dom"/>
</dbReference>
<keyword evidence="11" id="KW-0961">Cell wall biogenesis/degradation</keyword>
<protein>
    <submittedName>
        <fullName evidence="16">Carboxypeptidase</fullName>
    </submittedName>
</protein>
<comment type="similarity">
    <text evidence="2">In the N-terminal section; belongs to the glycosyltransferase 51 family.</text>
</comment>
<evidence type="ECO:0000256" key="3">
    <source>
        <dbReference type="ARBA" id="ARBA00022645"/>
    </source>
</evidence>
<evidence type="ECO:0000256" key="5">
    <source>
        <dbReference type="ARBA" id="ARBA00022676"/>
    </source>
</evidence>
<dbReference type="Gene3D" id="1.10.3810.10">
    <property type="entry name" value="Biosynthetic peptidoglycan transglycosylase-like"/>
    <property type="match status" value="1"/>
</dbReference>
<keyword evidence="17" id="KW-1185">Reference proteome</keyword>
<evidence type="ECO:0000256" key="9">
    <source>
        <dbReference type="ARBA" id="ARBA00022984"/>
    </source>
</evidence>
<dbReference type="EMBL" id="BKAL01000015">
    <property type="protein sequence ID" value="GEP70745.1"/>
    <property type="molecule type" value="Genomic_DNA"/>
</dbReference>
<keyword evidence="8" id="KW-0133">Cell shape</keyword>
<dbReference type="GO" id="GO:0030288">
    <property type="term" value="C:outer membrane-bounded periplasmic space"/>
    <property type="evidence" value="ECO:0007669"/>
    <property type="project" value="TreeGrafter"/>
</dbReference>
<keyword evidence="7" id="KW-0378">Hydrolase</keyword>
<keyword evidence="4" id="KW-0645">Protease</keyword>
<evidence type="ECO:0000256" key="10">
    <source>
        <dbReference type="ARBA" id="ARBA00023268"/>
    </source>
</evidence>
<dbReference type="Gene3D" id="3.30.10.20">
    <property type="match status" value="1"/>
</dbReference>
<evidence type="ECO:0000313" key="16">
    <source>
        <dbReference type="EMBL" id="GEP70745.1"/>
    </source>
</evidence>
<evidence type="ECO:0000259" key="15">
    <source>
        <dbReference type="PROSITE" id="PS51178"/>
    </source>
</evidence>
<dbReference type="SUPFAM" id="SSF56601">
    <property type="entry name" value="beta-lactamase/transpeptidase-like"/>
    <property type="match status" value="1"/>
</dbReference>
<dbReference type="PROSITE" id="PS51178">
    <property type="entry name" value="PASTA"/>
    <property type="match status" value="1"/>
</dbReference>
<comment type="catalytic activity">
    <reaction evidence="13">
        <text>[GlcNAc-(1-&gt;4)-Mur2Ac(oyl-L-Ala-gamma-D-Glu-L-Lys-D-Ala-D-Ala)](n)-di-trans,octa-cis-undecaprenyl diphosphate + beta-D-GlcNAc-(1-&gt;4)-Mur2Ac(oyl-L-Ala-gamma-D-Glu-L-Lys-D-Ala-D-Ala)-di-trans,octa-cis-undecaprenyl diphosphate = [GlcNAc-(1-&gt;4)-Mur2Ac(oyl-L-Ala-gamma-D-Glu-L-Lys-D-Ala-D-Ala)](n+1)-di-trans,octa-cis-undecaprenyl diphosphate + di-trans,octa-cis-undecaprenyl diphosphate + H(+)</text>
        <dbReference type="Rhea" id="RHEA:23708"/>
        <dbReference type="Rhea" id="RHEA-COMP:9602"/>
        <dbReference type="Rhea" id="RHEA-COMP:9603"/>
        <dbReference type="ChEBI" id="CHEBI:15378"/>
        <dbReference type="ChEBI" id="CHEBI:58405"/>
        <dbReference type="ChEBI" id="CHEBI:60033"/>
        <dbReference type="ChEBI" id="CHEBI:78435"/>
        <dbReference type="EC" id="2.4.99.28"/>
    </reaction>
</comment>
<evidence type="ECO:0000256" key="13">
    <source>
        <dbReference type="ARBA" id="ARBA00049902"/>
    </source>
</evidence>
<dbReference type="PANTHER" id="PTHR32282">
    <property type="entry name" value="BINDING PROTEIN TRANSPEPTIDASE, PUTATIVE-RELATED"/>
    <property type="match status" value="1"/>
</dbReference>
<dbReference type="GO" id="GO:0006508">
    <property type="term" value="P:proteolysis"/>
    <property type="evidence" value="ECO:0007669"/>
    <property type="project" value="UniProtKB-KW"/>
</dbReference>
<organism evidence="16 17">
    <name type="scientific">Cellulomonas soli</name>
    <dbReference type="NCBI Taxonomy" id="931535"/>
    <lineage>
        <taxon>Bacteria</taxon>
        <taxon>Bacillati</taxon>
        <taxon>Actinomycetota</taxon>
        <taxon>Actinomycetes</taxon>
        <taxon>Micrococcales</taxon>
        <taxon>Cellulomonadaceae</taxon>
        <taxon>Cellulomonas</taxon>
    </lineage>
</organism>
<keyword evidence="10" id="KW-0511">Multifunctional enzyme</keyword>
<dbReference type="GO" id="GO:0009252">
    <property type="term" value="P:peptidoglycan biosynthetic process"/>
    <property type="evidence" value="ECO:0007669"/>
    <property type="project" value="UniProtKB-KW"/>
</dbReference>
<dbReference type="SMART" id="SM00740">
    <property type="entry name" value="PASTA"/>
    <property type="match status" value="1"/>
</dbReference>
<name>A0A512PHS4_9CELL</name>
<keyword evidence="6" id="KW-0808">Transferase</keyword>
<evidence type="ECO:0000256" key="7">
    <source>
        <dbReference type="ARBA" id="ARBA00022801"/>
    </source>
</evidence>
<evidence type="ECO:0000256" key="4">
    <source>
        <dbReference type="ARBA" id="ARBA00022670"/>
    </source>
</evidence>
<gene>
    <name evidence="16" type="ORF">CSO01_34600</name>
</gene>
<dbReference type="InterPro" id="IPR012338">
    <property type="entry name" value="Beta-lactam/transpept-like"/>
</dbReference>
<dbReference type="InterPro" id="IPR001460">
    <property type="entry name" value="PCN-bd_Tpept"/>
</dbReference>
<dbReference type="GO" id="GO:0009002">
    <property type="term" value="F:serine-type D-Ala-D-Ala carboxypeptidase activity"/>
    <property type="evidence" value="ECO:0007669"/>
    <property type="project" value="UniProtKB-EC"/>
</dbReference>
<dbReference type="Pfam" id="PF00912">
    <property type="entry name" value="Transgly"/>
    <property type="match status" value="1"/>
</dbReference>
<dbReference type="Pfam" id="PF03793">
    <property type="entry name" value="PASTA"/>
    <property type="match status" value="1"/>
</dbReference>
<feature type="domain" description="PASTA" evidence="15">
    <location>
        <begin position="714"/>
        <end position="779"/>
    </location>
</feature>
<dbReference type="GO" id="GO:0008955">
    <property type="term" value="F:peptidoglycan glycosyltransferase activity"/>
    <property type="evidence" value="ECO:0007669"/>
    <property type="project" value="UniProtKB-EC"/>
</dbReference>
<feature type="compositionally biased region" description="Polar residues" evidence="14">
    <location>
        <begin position="759"/>
        <end position="806"/>
    </location>
</feature>
<comment type="similarity">
    <text evidence="1">In the C-terminal section; belongs to the transpeptidase family.</text>
</comment>
<dbReference type="Gene3D" id="3.40.710.10">
    <property type="entry name" value="DD-peptidase/beta-lactamase superfamily"/>
    <property type="match status" value="1"/>
</dbReference>
<dbReference type="FunFam" id="1.10.3810.10:FF:000001">
    <property type="entry name" value="Penicillin-binding protein 1A"/>
    <property type="match status" value="1"/>
</dbReference>
<dbReference type="InterPro" id="IPR023346">
    <property type="entry name" value="Lysozyme-like_dom_sf"/>
</dbReference>
<comment type="catalytic activity">
    <reaction evidence="12">
        <text>Preferential cleavage: (Ac)2-L-Lys-D-Ala-|-D-Ala. Also transpeptidation of peptidyl-alanyl moieties that are N-acyl substituents of D-alanine.</text>
        <dbReference type="EC" id="3.4.16.4"/>
    </reaction>
</comment>
<comment type="caution">
    <text evidence="16">The sequence shown here is derived from an EMBL/GenBank/DDBJ whole genome shotgun (WGS) entry which is preliminary data.</text>
</comment>
<evidence type="ECO:0000256" key="12">
    <source>
        <dbReference type="ARBA" id="ARBA00034000"/>
    </source>
</evidence>
<dbReference type="GO" id="GO:0071555">
    <property type="term" value="P:cell wall organization"/>
    <property type="evidence" value="ECO:0007669"/>
    <property type="project" value="UniProtKB-KW"/>
</dbReference>
<dbReference type="SUPFAM" id="SSF53955">
    <property type="entry name" value="Lysozyme-like"/>
    <property type="match status" value="1"/>
</dbReference>
<sequence>MPNPAPTRGRQVTVFQALALLLSFILVAGVGGVLAAGLVLPGVAAANTVTDLTVNAFDDLPTALEPTALPEKSRILAADGTLLATFFNEDRVVVPLAQISQAMRDAVIAIEDKRFYEHAGVDPKGMLRAFVTNEVTGDQQGASTLTQQYVKNVLIQAANAIDDEAERQAALDAATANDDTEGIARKLREAKLAITLEKTISKDEILEKYLNIAQFGASVYGVESAAQRYFSKSAVDLTYLEAATIAGITKNPSSLDPTRYPEADQARRDVVLGALHDQGFISDEEYTADIATPIADTLHVQEVRLGCQAAGDSVPGSGYFCDYVTKVIINDPAFGETQEDRKALLYRGGLTITTTIDPRQQAIADAEVKAGVPVGDASGVKSAISVVEPGTGKITAMAQTTDYNPAQSTPGSSETAVNFNTDQDYGGSGGFAPGSTFKPFTLTEWLKEGHSLYETVDASPLSYPMSTFNASSCGVRFSKTAYPFGNAEGGSRTTMTVLDATKNSVNSGYMAMATKIDLCGVISTASSLGVHRSDTGEPFQVLPANVLGSDNVAPLTMAAAFAAFASGGIYCKPIAITSVIAPDGSSLTVPSAGCTQALEPRIANAVNYALSNVWTGTASKVGAPDFPSAGKTGTTSHNEYTWFLGYTPRLAAAVWVGHADKKTPVQNTWVGPLYVKSAYGATIAAPTWKRFMTQALADGAENPGFAAADQKEIYGEKVSVPSVLGLSVDAATSALKGAGFTVNVSGEQVASSYAAGTVAEQSPSGTASRGSSITLKLSNGQAPAGQDQNQGGSSPGSGTENPGRNN</sequence>
<keyword evidence="5" id="KW-0328">Glycosyltransferase</keyword>
<dbReference type="InterPro" id="IPR036950">
    <property type="entry name" value="PBP_transglycosylase"/>
</dbReference>
<feature type="region of interest" description="Disordered" evidence="14">
    <location>
        <begin position="757"/>
        <end position="806"/>
    </location>
</feature>
<evidence type="ECO:0000256" key="11">
    <source>
        <dbReference type="ARBA" id="ARBA00023316"/>
    </source>
</evidence>
<dbReference type="OrthoDB" id="9766909at2"/>
<keyword evidence="9" id="KW-0573">Peptidoglycan synthesis</keyword>
<dbReference type="GO" id="GO:0008658">
    <property type="term" value="F:penicillin binding"/>
    <property type="evidence" value="ECO:0007669"/>
    <property type="project" value="InterPro"/>
</dbReference>
<dbReference type="GO" id="GO:0008360">
    <property type="term" value="P:regulation of cell shape"/>
    <property type="evidence" value="ECO:0007669"/>
    <property type="project" value="UniProtKB-KW"/>
</dbReference>
<evidence type="ECO:0000256" key="8">
    <source>
        <dbReference type="ARBA" id="ARBA00022960"/>
    </source>
</evidence>
<dbReference type="InterPro" id="IPR001264">
    <property type="entry name" value="Glyco_trans_51"/>
</dbReference>
<evidence type="ECO:0000313" key="17">
    <source>
        <dbReference type="Proteomes" id="UP000321798"/>
    </source>
</evidence>